<accession>A0AA82WNR8</accession>
<evidence type="ECO:0007829" key="4">
    <source>
        <dbReference type="PDB" id="7U5D"/>
    </source>
</evidence>
<dbReference type="InterPro" id="IPR009492">
    <property type="entry name" value="TniQ"/>
</dbReference>
<reference evidence="4 5" key="1">
    <citation type="journal article" date="2023" name="Cell">
        <title>Multiple adaptations underly co-option of a CRISPR surveillance complex for RNA-guided DNA transposition.</title>
        <authorList>
            <person name="Park J.U."/>
            <person name="Petassi M.T."/>
            <person name="Hsieh S.C."/>
            <person name="Mehrotra E."/>
            <person name="Schuler G."/>
            <person name="Budhathoki J."/>
            <person name="Truong V.H."/>
            <person name="Thyme S.B."/>
            <person name="Ke A."/>
            <person name="Kellogg E.H."/>
            <person name="Peters J.E."/>
        </authorList>
    </citation>
    <scope>STRUCTURE BY ELECTRON MICROSCOPY (3.52 ANGSTROMS)</scope>
</reference>
<evidence type="ECO:0000259" key="1">
    <source>
        <dbReference type="Pfam" id="PF06527"/>
    </source>
</evidence>
<dbReference type="PDB" id="7U5E">
    <property type="method" value="EM"/>
    <property type="resolution" value="4.03 A"/>
    <property type="chains" value="I/J=1-410"/>
</dbReference>
<protein>
    <submittedName>
        <fullName evidence="2 3">TniQ</fullName>
    </submittedName>
</protein>
<dbReference type="RefSeq" id="WP_088821972.1">
    <property type="nucleotide sequence ID" value="NZ_CP022176.1"/>
</dbReference>
<dbReference type="AlphaFoldDB" id="A0AA82WNR8"/>
<dbReference type="EMDB" id="EMD-26349"/>
<evidence type="ECO:0007829" key="5">
    <source>
        <dbReference type="PDB" id="7U5E"/>
    </source>
</evidence>
<organism evidence="3">
    <name type="scientific">Aeromonas salmonicida</name>
    <dbReference type="NCBI Taxonomy" id="645"/>
    <lineage>
        <taxon>Bacteria</taxon>
        <taxon>Pseudomonadati</taxon>
        <taxon>Pseudomonadota</taxon>
        <taxon>Gammaproteobacteria</taxon>
        <taxon>Aeromonadales</taxon>
        <taxon>Aeromonadaceae</taxon>
        <taxon>Aeromonas</taxon>
    </lineage>
</organism>
<dbReference type="SMR" id="A0AA82WNR8"/>
<keyword evidence="4 5" id="KW-0002">3D-structure</keyword>
<dbReference type="EMDB" id="EMD-26348"/>
<evidence type="ECO:0000313" key="2">
    <source>
        <dbReference type="PDB" id="7U5D"/>
    </source>
</evidence>
<proteinExistence type="evidence at protein level"/>
<dbReference type="Pfam" id="PF06527">
    <property type="entry name" value="TniQ"/>
    <property type="match status" value="1"/>
</dbReference>
<name>A0AA82WNR8_AERSA</name>
<evidence type="ECO:0000313" key="3">
    <source>
        <dbReference type="PDB" id="7U5E"/>
    </source>
</evidence>
<dbReference type="PDB" id="7U5D">
    <property type="method" value="EM"/>
    <property type="resolution" value="3.52 A"/>
    <property type="chains" value="I/J=1-410"/>
</dbReference>
<sequence length="410" mass="46303">MHLLVRPEPFADEALESYFLRLSQENGFERYRIFSGSVQDWLHTTDHAAAGAFPLELSRLNIFHASRSSGLRVRALQLVDRLTDGAPFRLLQLALCHSAISFGNHYKAVHRSGVDIPLSFIRVHQIPCCPDCLRESAYVRQCWHFKPYVGCHRHGGRLIYSCPACGESLNYLASESINHCQCGFDLRTASTVPAQPDEIQLSALAYGCSFESSNPLLAIGSLSARFGALYWYQQRYLSDHEAVRDDRALTKAIGHFTAWPDAFWRELQQMVDDALVRQTKPLNHTDFVDVFGSVVADCRQIPMRNTGQNFILKNLIGFLTDLVARHPQCRVANVGDLLLSAVDAATLLSTSVEQVRRLHHEGFLPLSIRPASRNTVSPHRAVFHLRHVVELRQARMQSHHDHSSTYLPAW</sequence>
<feature type="domain" description="TniQ" evidence="1">
    <location>
        <begin position="5"/>
        <end position="158"/>
    </location>
</feature>